<evidence type="ECO:0000313" key="2">
    <source>
        <dbReference type="EMBL" id="GGB31416.1"/>
    </source>
</evidence>
<accession>A0A916T4T8</accession>
<organism evidence="2 3">
    <name type="scientific">Sphingomonas metalli</name>
    <dbReference type="NCBI Taxonomy" id="1779358"/>
    <lineage>
        <taxon>Bacteria</taxon>
        <taxon>Pseudomonadati</taxon>
        <taxon>Pseudomonadota</taxon>
        <taxon>Alphaproteobacteria</taxon>
        <taxon>Sphingomonadales</taxon>
        <taxon>Sphingomonadaceae</taxon>
        <taxon>Sphingomonas</taxon>
    </lineage>
</organism>
<dbReference type="Gene3D" id="1.25.40.10">
    <property type="entry name" value="Tetratricopeptide repeat domain"/>
    <property type="match status" value="1"/>
</dbReference>
<dbReference type="Proteomes" id="UP000623067">
    <property type="component" value="Unassembled WGS sequence"/>
</dbReference>
<evidence type="ECO:0008006" key="4">
    <source>
        <dbReference type="Google" id="ProtNLM"/>
    </source>
</evidence>
<dbReference type="EMBL" id="BMIH01000003">
    <property type="protein sequence ID" value="GGB31416.1"/>
    <property type="molecule type" value="Genomic_DNA"/>
</dbReference>
<comment type="caution">
    <text evidence="2">The sequence shown here is derived from an EMBL/GenBank/DDBJ whole genome shotgun (WGS) entry which is preliminary data.</text>
</comment>
<reference evidence="2" key="1">
    <citation type="journal article" date="2014" name="Int. J. Syst. Evol. Microbiol.">
        <title>Complete genome sequence of Corynebacterium casei LMG S-19264T (=DSM 44701T), isolated from a smear-ripened cheese.</title>
        <authorList>
            <consortium name="US DOE Joint Genome Institute (JGI-PGF)"/>
            <person name="Walter F."/>
            <person name="Albersmeier A."/>
            <person name="Kalinowski J."/>
            <person name="Ruckert C."/>
        </authorList>
    </citation>
    <scope>NUCLEOTIDE SEQUENCE</scope>
    <source>
        <strain evidence="2">CGMCC 1.15330</strain>
    </source>
</reference>
<dbReference type="RefSeq" id="WP_188658734.1">
    <property type="nucleotide sequence ID" value="NZ_BMIH01000003.1"/>
</dbReference>
<evidence type="ECO:0000313" key="3">
    <source>
        <dbReference type="Proteomes" id="UP000623067"/>
    </source>
</evidence>
<feature type="chain" id="PRO_5036719334" description="Tetratricopeptide repeat protein" evidence="1">
    <location>
        <begin position="24"/>
        <end position="432"/>
    </location>
</feature>
<dbReference type="InterPro" id="IPR011990">
    <property type="entry name" value="TPR-like_helical_dom_sf"/>
</dbReference>
<reference evidence="2" key="2">
    <citation type="submission" date="2020-09" db="EMBL/GenBank/DDBJ databases">
        <authorList>
            <person name="Sun Q."/>
            <person name="Zhou Y."/>
        </authorList>
    </citation>
    <scope>NUCLEOTIDE SEQUENCE</scope>
    <source>
        <strain evidence="2">CGMCC 1.15330</strain>
    </source>
</reference>
<sequence>MTSLTKIALAIALSTGVSGLALTAPAVAAKKKDEAPAGPKLSPDFLKVAQTAQTALNAKDLATAAPALDQMDGLAKTDDDRYFAASLRYNLEQLKIQNARAANPNAPVDETALAKPLDALIASPVTKQDAKAKFAYQRGILAYNGKQFPVAIQYFTQAKQLGETDPNLSLQLAQAKVSSGDVAGGLTELDTTVQAQIAAGQKPDEDVFRYGISRANQAKLGPQTMTWIQRYIATYPTRKNWRDAVVTYGLAGNSVEKLTEAQKIDLFRLLRATNALADQNDYLEYADDVQRRGLPAEAQAVIKEGQAAGKIPASNALAKQILTDATNALKVEGSLAPLEAKANAAANGKLAAGTGDAYLGTGDYAKAAALYRTALQKGGVDADEVNTHLGIALARSGDKAGAKAAFGAVKAAPRSNIAALWTTYLDAPAPTA</sequence>
<evidence type="ECO:0000256" key="1">
    <source>
        <dbReference type="SAM" id="SignalP"/>
    </source>
</evidence>
<dbReference type="AlphaFoldDB" id="A0A916T4T8"/>
<keyword evidence="1" id="KW-0732">Signal</keyword>
<protein>
    <recommendedName>
        <fullName evidence="4">Tetratricopeptide repeat protein</fullName>
    </recommendedName>
</protein>
<dbReference type="SUPFAM" id="SSF48452">
    <property type="entry name" value="TPR-like"/>
    <property type="match status" value="1"/>
</dbReference>
<feature type="signal peptide" evidence="1">
    <location>
        <begin position="1"/>
        <end position="23"/>
    </location>
</feature>
<name>A0A916T4T8_9SPHN</name>
<proteinExistence type="predicted"/>
<gene>
    <name evidence="2" type="ORF">GCM10011380_20980</name>
</gene>
<keyword evidence="3" id="KW-1185">Reference proteome</keyword>